<dbReference type="EMBL" id="CP030840">
    <property type="protein sequence ID" value="AXC11258.1"/>
    <property type="molecule type" value="Genomic_DNA"/>
</dbReference>
<evidence type="ECO:0000313" key="1">
    <source>
        <dbReference type="EMBL" id="AXC11258.1"/>
    </source>
</evidence>
<accession>A0A2Z5FWL6</accession>
<dbReference type="AlphaFoldDB" id="A0A2Z5FWL6"/>
<evidence type="ECO:0000313" key="2">
    <source>
        <dbReference type="Proteomes" id="UP000253606"/>
    </source>
</evidence>
<proteinExistence type="predicted"/>
<sequence>MRIDLRIQEAKQLLFIMLAKRCANSHVAQDRTGDARRKAVRRCVAAGTILSEDAVSVIILRSCLVCS</sequence>
<organism evidence="1 2">
    <name type="scientific">Acidisarcina polymorpha</name>
    <dbReference type="NCBI Taxonomy" id="2211140"/>
    <lineage>
        <taxon>Bacteria</taxon>
        <taxon>Pseudomonadati</taxon>
        <taxon>Acidobacteriota</taxon>
        <taxon>Terriglobia</taxon>
        <taxon>Terriglobales</taxon>
        <taxon>Acidobacteriaceae</taxon>
        <taxon>Acidisarcina</taxon>
    </lineage>
</organism>
<protein>
    <submittedName>
        <fullName evidence="1">Uncharacterized protein</fullName>
    </submittedName>
</protein>
<name>A0A2Z5FWL6_9BACT</name>
<dbReference type="Proteomes" id="UP000253606">
    <property type="component" value="Chromosome"/>
</dbReference>
<dbReference type="KEGG" id="abas:ACPOL_1922"/>
<reference evidence="1 2" key="1">
    <citation type="journal article" date="2018" name="Front. Microbiol.">
        <title>Hydrolytic Capabilities as a Key to Environmental Success: Chitinolytic and Cellulolytic Acidobacteria From Acidic Sub-arctic Soils and Boreal Peatlands.</title>
        <authorList>
            <person name="Belova S.E."/>
            <person name="Ravin N.V."/>
            <person name="Pankratov T.A."/>
            <person name="Rakitin A.L."/>
            <person name="Ivanova A.A."/>
            <person name="Beletsky A.V."/>
            <person name="Mardanov A.V."/>
            <person name="Sinninghe Damste J.S."/>
            <person name="Dedysh S.N."/>
        </authorList>
    </citation>
    <scope>NUCLEOTIDE SEQUENCE [LARGE SCALE GENOMIC DNA]</scope>
    <source>
        <strain evidence="1 2">SBC82</strain>
    </source>
</reference>
<keyword evidence="2" id="KW-1185">Reference proteome</keyword>
<gene>
    <name evidence="1" type="ORF">ACPOL_1922</name>
</gene>